<comment type="caution">
    <text evidence="14">The sequence shown here is derived from an EMBL/GenBank/DDBJ whole genome shotgun (WGS) entry which is preliminary data.</text>
</comment>
<dbReference type="InterPro" id="IPR017850">
    <property type="entry name" value="Alkaline_phosphatase_core_sf"/>
</dbReference>
<evidence type="ECO:0000256" key="9">
    <source>
        <dbReference type="ARBA" id="ARBA00022989"/>
    </source>
</evidence>
<comment type="similarity">
    <text evidence="3 12">Belongs to the PIGG/PIGN/PIGO family. PIGN subfamily.</text>
</comment>
<comment type="pathway">
    <text evidence="2 12">Glycolipid biosynthesis; glycosylphosphatidylinositol-anchor biosynthesis.</text>
</comment>
<feature type="transmembrane region" description="Helical" evidence="12">
    <location>
        <begin position="790"/>
        <end position="811"/>
    </location>
</feature>
<keyword evidence="9 12" id="KW-1133">Transmembrane helix</keyword>
<evidence type="ECO:0000313" key="15">
    <source>
        <dbReference type="Proteomes" id="UP001168821"/>
    </source>
</evidence>
<dbReference type="Pfam" id="PF01663">
    <property type="entry name" value="Phosphodiest"/>
    <property type="match status" value="1"/>
</dbReference>
<feature type="transmembrane region" description="Helical" evidence="12">
    <location>
        <begin position="657"/>
        <end position="676"/>
    </location>
</feature>
<keyword evidence="8 12" id="KW-0256">Endoplasmic reticulum</keyword>
<keyword evidence="6 12" id="KW-0808">Transferase</keyword>
<evidence type="ECO:0000256" key="2">
    <source>
        <dbReference type="ARBA" id="ARBA00004687"/>
    </source>
</evidence>
<evidence type="ECO:0000256" key="10">
    <source>
        <dbReference type="ARBA" id="ARBA00023136"/>
    </source>
</evidence>
<dbReference type="PANTHER" id="PTHR12250">
    <property type="entry name" value="PHOSPHATIDYLINOSITOL GLYCAN, CLASS N"/>
    <property type="match status" value="1"/>
</dbReference>
<dbReference type="GO" id="GO:0005789">
    <property type="term" value="C:endoplasmic reticulum membrane"/>
    <property type="evidence" value="ECO:0007669"/>
    <property type="project" value="UniProtKB-SubCell"/>
</dbReference>
<evidence type="ECO:0000256" key="1">
    <source>
        <dbReference type="ARBA" id="ARBA00004477"/>
    </source>
</evidence>
<dbReference type="PANTHER" id="PTHR12250:SF0">
    <property type="entry name" value="GPI ETHANOLAMINE PHOSPHATE TRANSFERASE 1"/>
    <property type="match status" value="1"/>
</dbReference>
<feature type="transmembrane region" description="Helical" evidence="12">
    <location>
        <begin position="575"/>
        <end position="592"/>
    </location>
</feature>
<feature type="transmembrane region" description="Helical" evidence="12">
    <location>
        <begin position="628"/>
        <end position="645"/>
    </location>
</feature>
<proteinExistence type="inferred from homology"/>
<evidence type="ECO:0000256" key="3">
    <source>
        <dbReference type="ARBA" id="ARBA00008400"/>
    </source>
</evidence>
<protein>
    <recommendedName>
        <fullName evidence="4 12">GPI ethanolamine phosphate transferase 1</fullName>
        <ecNumber evidence="12">2.-.-.-</ecNumber>
    </recommendedName>
</protein>
<feature type="transmembrane region" description="Helical" evidence="12">
    <location>
        <begin position="598"/>
        <end position="616"/>
    </location>
</feature>
<comment type="function">
    <text evidence="12">Ethanolamine phosphate transferase involved in glycosylphosphatidylinositol-anchor biosynthesis. Transfers ethanolamine phosphate to the first alpha-1,4-linked mannose of the glycosylphosphatidylinositol precursor of GPI-anchor.</text>
</comment>
<feature type="transmembrane region" description="Helical" evidence="12">
    <location>
        <begin position="424"/>
        <end position="446"/>
    </location>
</feature>
<dbReference type="Pfam" id="PF04987">
    <property type="entry name" value="PigN"/>
    <property type="match status" value="1"/>
</dbReference>
<dbReference type="EC" id="2.-.-.-" evidence="12"/>
<evidence type="ECO:0000256" key="6">
    <source>
        <dbReference type="ARBA" id="ARBA00022679"/>
    </source>
</evidence>
<keyword evidence="10 12" id="KW-0472">Membrane</keyword>
<keyword evidence="11" id="KW-0325">Glycoprotein</keyword>
<feature type="domain" description="GPI ethanolamine phosphate transferase 1 C-terminal" evidence="13">
    <location>
        <begin position="411"/>
        <end position="849"/>
    </location>
</feature>
<evidence type="ECO:0000313" key="14">
    <source>
        <dbReference type="EMBL" id="KAJ3640063.1"/>
    </source>
</evidence>
<comment type="caution">
    <text evidence="12">Lacks conserved residue(s) required for the propagation of feature annotation.</text>
</comment>
<dbReference type="SUPFAM" id="SSF53649">
    <property type="entry name" value="Alkaline phosphatase-like"/>
    <property type="match status" value="1"/>
</dbReference>
<comment type="subcellular location">
    <subcellularLocation>
        <location evidence="1 12">Endoplasmic reticulum membrane</location>
        <topology evidence="1 12">Multi-pass membrane protein</topology>
    </subcellularLocation>
</comment>
<dbReference type="InterPro" id="IPR017852">
    <property type="entry name" value="GPI_EtnP_transferase_1_C"/>
</dbReference>
<feature type="transmembrane region" description="Helical" evidence="12">
    <location>
        <begin position="458"/>
        <end position="478"/>
    </location>
</feature>
<evidence type="ECO:0000256" key="11">
    <source>
        <dbReference type="ARBA" id="ARBA00023180"/>
    </source>
</evidence>
<dbReference type="CDD" id="cd16020">
    <property type="entry name" value="GPI_EPT_1"/>
    <property type="match status" value="1"/>
</dbReference>
<evidence type="ECO:0000256" key="4">
    <source>
        <dbReference type="ARBA" id="ARBA00020831"/>
    </source>
</evidence>
<evidence type="ECO:0000259" key="13">
    <source>
        <dbReference type="Pfam" id="PF04987"/>
    </source>
</evidence>
<dbReference type="GO" id="GO:0006506">
    <property type="term" value="P:GPI anchor biosynthetic process"/>
    <property type="evidence" value="ECO:0007669"/>
    <property type="project" value="UniProtKB-KW"/>
</dbReference>
<dbReference type="InterPro" id="IPR007070">
    <property type="entry name" value="GPI_EtnP_transferase_1"/>
</dbReference>
<dbReference type="Gene3D" id="3.40.720.10">
    <property type="entry name" value="Alkaline Phosphatase, subunit A"/>
    <property type="match status" value="1"/>
</dbReference>
<evidence type="ECO:0000256" key="7">
    <source>
        <dbReference type="ARBA" id="ARBA00022692"/>
    </source>
</evidence>
<keyword evidence="5 12" id="KW-0337">GPI-anchor biosynthesis</keyword>
<keyword evidence="7 12" id="KW-0812">Transmembrane</keyword>
<reference evidence="14" key="1">
    <citation type="journal article" date="2023" name="G3 (Bethesda)">
        <title>Whole genome assemblies of Zophobas morio and Tenebrio molitor.</title>
        <authorList>
            <person name="Kaur S."/>
            <person name="Stinson S.A."/>
            <person name="diCenzo G.C."/>
        </authorList>
    </citation>
    <scope>NUCLEOTIDE SEQUENCE</scope>
    <source>
        <strain evidence="14">QUZm001</strain>
    </source>
</reference>
<dbReference type="Proteomes" id="UP001168821">
    <property type="component" value="Unassembled WGS sequence"/>
</dbReference>
<accession>A0AA38HMQ6</accession>
<organism evidence="14 15">
    <name type="scientific">Zophobas morio</name>
    <dbReference type="NCBI Taxonomy" id="2755281"/>
    <lineage>
        <taxon>Eukaryota</taxon>
        <taxon>Metazoa</taxon>
        <taxon>Ecdysozoa</taxon>
        <taxon>Arthropoda</taxon>
        <taxon>Hexapoda</taxon>
        <taxon>Insecta</taxon>
        <taxon>Pterygota</taxon>
        <taxon>Neoptera</taxon>
        <taxon>Endopterygota</taxon>
        <taxon>Coleoptera</taxon>
        <taxon>Polyphaga</taxon>
        <taxon>Cucujiformia</taxon>
        <taxon>Tenebrionidae</taxon>
        <taxon>Zophobas</taxon>
    </lineage>
</organism>
<feature type="transmembrane region" description="Helical" evidence="12">
    <location>
        <begin position="823"/>
        <end position="848"/>
    </location>
</feature>
<feature type="transmembrane region" description="Helical" evidence="12">
    <location>
        <begin position="484"/>
        <end position="502"/>
    </location>
</feature>
<evidence type="ECO:0000256" key="5">
    <source>
        <dbReference type="ARBA" id="ARBA00022502"/>
    </source>
</evidence>
<keyword evidence="15" id="KW-1185">Reference proteome</keyword>
<dbReference type="InterPro" id="IPR002591">
    <property type="entry name" value="Phosphodiest/P_Trfase"/>
</dbReference>
<dbReference type="AlphaFoldDB" id="A0AA38HMQ6"/>
<gene>
    <name evidence="14" type="ORF">Zmor_003383</name>
</gene>
<evidence type="ECO:0000256" key="8">
    <source>
        <dbReference type="ARBA" id="ARBA00022824"/>
    </source>
</evidence>
<dbReference type="GO" id="GO:0051377">
    <property type="term" value="F:mannose-ethanolamine phosphotransferase activity"/>
    <property type="evidence" value="ECO:0007669"/>
    <property type="project" value="UniProtKB-UniRule"/>
</dbReference>
<feature type="transmembrane region" description="Helical" evidence="12">
    <location>
        <begin position="860"/>
        <end position="880"/>
    </location>
</feature>
<dbReference type="InterPro" id="IPR037671">
    <property type="entry name" value="PIGN_N"/>
</dbReference>
<feature type="transmembrane region" description="Helical" evidence="12">
    <location>
        <begin position="752"/>
        <end position="770"/>
    </location>
</feature>
<name>A0AA38HMQ6_9CUCU</name>
<evidence type="ECO:0000256" key="12">
    <source>
        <dbReference type="RuleBase" id="RU367138"/>
    </source>
</evidence>
<dbReference type="EMBL" id="JALNTZ010000010">
    <property type="protein sequence ID" value="KAJ3640063.1"/>
    <property type="molecule type" value="Genomic_DNA"/>
</dbReference>
<sequence>MHLAIKNRKVFILISFGFFVHTLVLKAAFDIYFSSPIDHGMTPIKSTKNPPAKRLVFIVADGLRVEAMLDENEHVAPNLNRIRKTRGSWGVSHTRVPTESRPGHVALLAGIYEDPAAILKGWKVNPVDFDSVINQSTNAWCWGGPSIVNMFNKDNLRHIHLHSYDPSMEDFGNNNTIGLDLWVFEHLKAFIEENRRCVKCKKFRQNGNFFFLHLLGTDTAGHGFKPGSEGYKNNIKFVDENIPKVEKWFEDAFPDKSTAYVFTADHGMTDWGSHGAGSNHETETPLIAWGAGIKIERKRKDVHQIDVAPLLSALIGINYPINSLGRLPSEYINTTGETLAEMMLSNVLQLLETFNIKRFRTMRNAIRFVPFRGVTTEDLDGGLNFLKNLSTQGQYELLKVEVKSIMKFLIEGADYYHNYYQLPLLIAITIGLVAWIIYLATFNIHFKRNIQPTRHAKLIRNLQIYLFAPLYVNVWFFLKVQSLPFMYYCYFIFPIMMAQIVTSRYHYVLEALKQLKQFGLKNTCNHLVFYIVGLRFLVQGFLHRESLSIVEFLMAAFAFWSKALKTQTTKYQKILWIVCCIGVSVFPFLPVMQTTFNTPVYLFGYGTWLAIMHNFILPRLEKDPTNKFISYQFLIFKLTPIYTLAIEYDLVGLESPLKYAAFVWALVPVVMVPLSASRIFTRLTSIFIGFGTYYLMVSSNYENLFLICYISQMYAWLKIESKCFGYATLIKKSFSREVREDREQTSDDFRRAFFFVTLIFLGFFGTGNIASLNSFDPMWVRCFLTVFSPFSMAGLILLKIIVPFLFVSCVYRAVNLFRKGNTLSMFCTVLMFSDLMLLELLYCITNIGSWLEIGMSLSNFVIMEAFVIILLLLYGIGYLLTTVTY</sequence>